<evidence type="ECO:0008006" key="3">
    <source>
        <dbReference type="Google" id="ProtNLM"/>
    </source>
</evidence>
<accession>A0A1F4WMP9</accession>
<evidence type="ECO:0000313" key="1">
    <source>
        <dbReference type="EMBL" id="OGC70660.1"/>
    </source>
</evidence>
<organism evidence="1 2">
    <name type="scientific">candidate division WWE3 bacterium RIFOXYC1_FULL_39_7</name>
    <dbReference type="NCBI Taxonomy" id="1802643"/>
    <lineage>
        <taxon>Bacteria</taxon>
        <taxon>Katanobacteria</taxon>
    </lineage>
</organism>
<dbReference type="SUPFAM" id="SSF109604">
    <property type="entry name" value="HD-domain/PDEase-like"/>
    <property type="match status" value="1"/>
</dbReference>
<protein>
    <recommendedName>
        <fullName evidence="3">HD domain-containing protein</fullName>
    </recommendedName>
</protein>
<comment type="caution">
    <text evidence="1">The sequence shown here is derived from an EMBL/GenBank/DDBJ whole genome shotgun (WGS) entry which is preliminary data.</text>
</comment>
<reference evidence="1 2" key="1">
    <citation type="journal article" date="2016" name="Nat. Commun.">
        <title>Thousands of microbial genomes shed light on interconnected biogeochemical processes in an aquifer system.</title>
        <authorList>
            <person name="Anantharaman K."/>
            <person name="Brown C.T."/>
            <person name="Hug L.A."/>
            <person name="Sharon I."/>
            <person name="Castelle C.J."/>
            <person name="Probst A.J."/>
            <person name="Thomas B.C."/>
            <person name="Singh A."/>
            <person name="Wilkins M.J."/>
            <person name="Karaoz U."/>
            <person name="Brodie E.L."/>
            <person name="Williams K.H."/>
            <person name="Hubbard S.S."/>
            <person name="Banfield J.F."/>
        </authorList>
    </citation>
    <scope>NUCLEOTIDE SEQUENCE [LARGE SCALE GENOMIC DNA]</scope>
</reference>
<dbReference type="AlphaFoldDB" id="A0A1F4WMP9"/>
<dbReference type="EMBL" id="MEWA01000002">
    <property type="protein sequence ID" value="OGC70660.1"/>
    <property type="molecule type" value="Genomic_DNA"/>
</dbReference>
<sequence length="253" mass="29114">MSNPEQDGEGMYPHTQAPPKELQELVKQCYSIPRFTRIYREGIFDDDTGSHIARCVNRADKVDINLTDKETVKLILWVHDLPEIEISDYSVIQKIGDRELNNKLEISELEVAKKIIPDKFFDYFVDFKNAEDLLSGKTPKKIPSKHALIAKMIDSIDGNETFHQQLTDWIVSERFKPEDLPQQGALEYSFDHCVKIHKLIAKSPEIFVDFVFLAKNMLSDEISSIAKYWGRVENAIIPDTIKKGFVTVEDIKL</sequence>
<name>A0A1F4WMP9_UNCKA</name>
<dbReference type="Proteomes" id="UP000179113">
    <property type="component" value="Unassembled WGS sequence"/>
</dbReference>
<evidence type="ECO:0000313" key="2">
    <source>
        <dbReference type="Proteomes" id="UP000179113"/>
    </source>
</evidence>
<gene>
    <name evidence="1" type="ORF">A2415_00320</name>
</gene>
<proteinExistence type="predicted"/>